<name>A0A6V7R562_9BACL</name>
<dbReference type="PANTHER" id="PTHR37301:SF1">
    <property type="entry name" value="DNA-BINDING PROTEIN"/>
    <property type="match status" value="1"/>
</dbReference>
<dbReference type="SMART" id="SM00530">
    <property type="entry name" value="HTH_XRE"/>
    <property type="match status" value="1"/>
</dbReference>
<evidence type="ECO:0000313" key="2">
    <source>
        <dbReference type="EMBL" id="CAD2072569.1"/>
    </source>
</evidence>
<comment type="caution">
    <text evidence="2">The sequence shown here is derived from an EMBL/GenBank/DDBJ whole genome shotgun (WGS) entry which is preliminary data.</text>
</comment>
<reference evidence="2 3" key="1">
    <citation type="submission" date="2020-07" db="EMBL/GenBank/DDBJ databases">
        <authorList>
            <person name="Criscuolo A."/>
        </authorList>
    </citation>
    <scope>NUCLEOTIDE SEQUENCE [LARGE SCALE GENOMIC DNA]</scope>
    <source>
        <strain evidence="2">CIP107946</strain>
    </source>
</reference>
<dbReference type="GO" id="GO:0003677">
    <property type="term" value="F:DNA binding"/>
    <property type="evidence" value="ECO:0007669"/>
    <property type="project" value="InterPro"/>
</dbReference>
<protein>
    <recommendedName>
        <fullName evidence="1">HTH cro/C1-type domain-containing protein</fullName>
    </recommendedName>
</protein>
<gene>
    <name evidence="2" type="ORF">JEOPIN946_00568</name>
</gene>
<dbReference type="RefSeq" id="WP_186076674.1">
    <property type="nucleotide sequence ID" value="NZ_CAJEWB010000005.1"/>
</dbReference>
<dbReference type="PANTHER" id="PTHR37301">
    <property type="entry name" value="DNA-BINDING PROTEIN-RELATED"/>
    <property type="match status" value="1"/>
</dbReference>
<dbReference type="SUPFAM" id="SSF47413">
    <property type="entry name" value="lambda repressor-like DNA-binding domains"/>
    <property type="match status" value="1"/>
</dbReference>
<sequence length="275" mass="32425">MIKVNLREILEDKKMTLTELSKETGITMKTLSAFQNQKVESVQFNTLEKITYALDITVEDLITKVVDIFNISIKFEEIFNERSESGYFIITWWHNEEFYQNTPVQFKVVRENRENYKRVEFILDKFDDTLPGSLFTMPKIAYDYFERNNLFYNNNSFLELISYLLVQEYITEIADESTIYDQYILNVSNIVPVFTTRDISKDEARFTDVGNIFLNNKMLYYVNLTSKDSALHLKRNNITATDKVTANIESLSNTKFINFISINDDFKRDVSLIFD</sequence>
<dbReference type="CDD" id="cd00093">
    <property type="entry name" value="HTH_XRE"/>
    <property type="match status" value="1"/>
</dbReference>
<dbReference type="InterPro" id="IPR010982">
    <property type="entry name" value="Lambda_DNA-bd_dom_sf"/>
</dbReference>
<dbReference type="Proteomes" id="UP000588186">
    <property type="component" value="Unassembled WGS sequence"/>
</dbReference>
<proteinExistence type="predicted"/>
<dbReference type="AlphaFoldDB" id="A0A6V7R562"/>
<dbReference type="Gene3D" id="1.10.260.40">
    <property type="entry name" value="lambda repressor-like DNA-binding domains"/>
    <property type="match status" value="1"/>
</dbReference>
<evidence type="ECO:0000313" key="3">
    <source>
        <dbReference type="Proteomes" id="UP000588186"/>
    </source>
</evidence>
<dbReference type="PROSITE" id="PS50943">
    <property type="entry name" value="HTH_CROC1"/>
    <property type="match status" value="1"/>
</dbReference>
<accession>A0A6V7R562</accession>
<dbReference type="EMBL" id="CAJEWB010000005">
    <property type="protein sequence ID" value="CAD2072569.1"/>
    <property type="molecule type" value="Genomic_DNA"/>
</dbReference>
<keyword evidence="3" id="KW-1185">Reference proteome</keyword>
<organism evidence="2 3">
    <name type="scientific">Phocicoccus pinnipedialis</name>
    <dbReference type="NCBI Taxonomy" id="110845"/>
    <lineage>
        <taxon>Bacteria</taxon>
        <taxon>Bacillati</taxon>
        <taxon>Bacillota</taxon>
        <taxon>Bacilli</taxon>
        <taxon>Bacillales</taxon>
        <taxon>Salinicoccaceae</taxon>
        <taxon>Phocicoccus</taxon>
    </lineage>
</organism>
<dbReference type="Pfam" id="PF13443">
    <property type="entry name" value="HTH_26"/>
    <property type="match status" value="1"/>
</dbReference>
<evidence type="ECO:0000259" key="1">
    <source>
        <dbReference type="PROSITE" id="PS50943"/>
    </source>
</evidence>
<dbReference type="InterPro" id="IPR001387">
    <property type="entry name" value="Cro/C1-type_HTH"/>
</dbReference>
<feature type="domain" description="HTH cro/C1-type" evidence="1">
    <location>
        <begin position="6"/>
        <end position="61"/>
    </location>
</feature>